<dbReference type="InParanoid" id="A0A0G4EBJ5"/>
<name>A0A0G4EBJ5_VITBC</name>
<dbReference type="OrthoDB" id="7250310at2759"/>
<dbReference type="PhylomeDB" id="A0A0G4EBJ5"/>
<protein>
    <recommendedName>
        <fullName evidence="5">Oocyst wall protein</fullName>
    </recommendedName>
</protein>
<dbReference type="Proteomes" id="UP000041254">
    <property type="component" value="Unassembled WGS sequence"/>
</dbReference>
<feature type="compositionally biased region" description="Basic and acidic residues" evidence="1">
    <location>
        <begin position="305"/>
        <end position="316"/>
    </location>
</feature>
<evidence type="ECO:0008006" key="5">
    <source>
        <dbReference type="Google" id="ProtNLM"/>
    </source>
</evidence>
<evidence type="ECO:0000256" key="1">
    <source>
        <dbReference type="SAM" id="MobiDB-lite"/>
    </source>
</evidence>
<dbReference type="VEuPathDB" id="CryptoDB:Vbra_11052"/>
<evidence type="ECO:0000256" key="2">
    <source>
        <dbReference type="SAM" id="SignalP"/>
    </source>
</evidence>
<keyword evidence="4" id="KW-1185">Reference proteome</keyword>
<feature type="region of interest" description="Disordered" evidence="1">
    <location>
        <begin position="305"/>
        <end position="383"/>
    </location>
</feature>
<feature type="compositionally biased region" description="Basic and acidic residues" evidence="1">
    <location>
        <begin position="328"/>
        <end position="342"/>
    </location>
</feature>
<accession>A0A0G4EBJ5</accession>
<proteinExistence type="predicted"/>
<dbReference type="AlphaFoldDB" id="A0A0G4EBJ5"/>
<reference evidence="3 4" key="1">
    <citation type="submission" date="2014-11" db="EMBL/GenBank/DDBJ databases">
        <authorList>
            <person name="Zhu J."/>
            <person name="Qi W."/>
            <person name="Song R."/>
        </authorList>
    </citation>
    <scope>NUCLEOTIDE SEQUENCE [LARGE SCALE GENOMIC DNA]</scope>
</reference>
<evidence type="ECO:0000313" key="4">
    <source>
        <dbReference type="Proteomes" id="UP000041254"/>
    </source>
</evidence>
<dbReference type="OMA" id="HHTHERT"/>
<dbReference type="EMBL" id="CDMY01000098">
    <property type="protein sequence ID" value="CEL92668.1"/>
    <property type="molecule type" value="Genomic_DNA"/>
</dbReference>
<feature type="chain" id="PRO_5005187509" description="Oocyst wall protein" evidence="2">
    <location>
        <begin position="18"/>
        <end position="771"/>
    </location>
</feature>
<organism evidence="3 4">
    <name type="scientific">Vitrella brassicaformis (strain CCMP3155)</name>
    <dbReference type="NCBI Taxonomy" id="1169540"/>
    <lineage>
        <taxon>Eukaryota</taxon>
        <taxon>Sar</taxon>
        <taxon>Alveolata</taxon>
        <taxon>Colpodellida</taxon>
        <taxon>Vitrellaceae</taxon>
        <taxon>Vitrella</taxon>
    </lineage>
</organism>
<evidence type="ECO:0000313" key="3">
    <source>
        <dbReference type="EMBL" id="CEL92668.1"/>
    </source>
</evidence>
<sequence>MLALLSLCVLVADCTSASSDADPVRRSLGVKVKDGSAYKHQKWLKSPLKYGIKAYKKAEHKPEPPKRMVPIAEPPTYECPHGFELNQEKHICERLDHRKAVKGCPRFYRYDKTLHKCIREQEFEPDYLCPEGYKVYGSKCKAVDVRHPTHRCDPGFTYENKGKGAGQCVKYVTTKPDHQCDHGYHLVDHKCQKEIAEQPQFTCDKGYHLKGEKCIKHVSVAGDFHCPDGFKLVGSTCHRKTMRKAVKTCTDGFTLRGGDKCVRSAHAMATPLCPDNYELVGKECVHEKETEGELACPPGTHFDKDGTTCVREDRKPPTPTTTTSGKKGGYEDAHPHGGDGKAFHLSAQSADEDDSSDDAKRRLGPSGHHGKHHESKGIVEDPLPVDEVPTYMCEPGWQLVDPGHDAPYCSMKVEVDPITKCPDGRKGGHGKCVHRTVVKPDYSCGTGYNQVDGKCKATAEQEPKLVCEHHFVLNVDTHQCEKHEEEPAGQICPHGYETHADGHCAKVLKKRASASCAHPYKLHEDHHTHERTCVMLDKVPPAPKCPHDFHPDGKICRGKITGEPVEKCEEGYERDGEGQCVSKHMKEPHPICKKGELKYDAVCVIVDYKKPGLACDVGYKLDGNRCSKPEYTKPYAICNEAEGFEYDAVVKQCIKWVEKAAQPADQEEVLSDIMGPPADSPAPVIAPIPAAIPPPVLRLPNVSNFKPYTHPKHATGYGLANKYAAHHGITTGGVNGNGNGGMAAMGAVPGGFRRLRERVERNRMGRHIERL</sequence>
<keyword evidence="2" id="KW-0732">Signal</keyword>
<feature type="signal peptide" evidence="2">
    <location>
        <begin position="1"/>
        <end position="17"/>
    </location>
</feature>
<dbReference type="InterPro" id="IPR009030">
    <property type="entry name" value="Growth_fac_rcpt_cys_sf"/>
</dbReference>
<dbReference type="STRING" id="1169540.A0A0G4EBJ5"/>
<gene>
    <name evidence="3" type="ORF">Vbra_11052</name>
</gene>
<dbReference type="SUPFAM" id="SSF57184">
    <property type="entry name" value="Growth factor receptor domain"/>
    <property type="match status" value="1"/>
</dbReference>